<evidence type="ECO:0000313" key="1">
    <source>
        <dbReference type="EMBL" id="KAH3813199.1"/>
    </source>
</evidence>
<comment type="caution">
    <text evidence="1">The sequence shown here is derived from an EMBL/GenBank/DDBJ whole genome shotgun (WGS) entry which is preliminary data.</text>
</comment>
<dbReference type="EMBL" id="JAIWYP010000006">
    <property type="protein sequence ID" value="KAH3813199.1"/>
    <property type="molecule type" value="Genomic_DNA"/>
</dbReference>
<organism evidence="1 2">
    <name type="scientific">Dreissena polymorpha</name>
    <name type="common">Zebra mussel</name>
    <name type="synonym">Mytilus polymorpha</name>
    <dbReference type="NCBI Taxonomy" id="45954"/>
    <lineage>
        <taxon>Eukaryota</taxon>
        <taxon>Metazoa</taxon>
        <taxon>Spiralia</taxon>
        <taxon>Lophotrochozoa</taxon>
        <taxon>Mollusca</taxon>
        <taxon>Bivalvia</taxon>
        <taxon>Autobranchia</taxon>
        <taxon>Heteroconchia</taxon>
        <taxon>Euheterodonta</taxon>
        <taxon>Imparidentia</taxon>
        <taxon>Neoheterodontei</taxon>
        <taxon>Myida</taxon>
        <taxon>Dreissenoidea</taxon>
        <taxon>Dreissenidae</taxon>
        <taxon>Dreissena</taxon>
    </lineage>
</organism>
<dbReference type="AlphaFoldDB" id="A0A9D4JK41"/>
<reference evidence="1" key="1">
    <citation type="journal article" date="2019" name="bioRxiv">
        <title>The Genome of the Zebra Mussel, Dreissena polymorpha: A Resource for Invasive Species Research.</title>
        <authorList>
            <person name="McCartney M.A."/>
            <person name="Auch B."/>
            <person name="Kono T."/>
            <person name="Mallez S."/>
            <person name="Zhang Y."/>
            <person name="Obille A."/>
            <person name="Becker A."/>
            <person name="Abrahante J.E."/>
            <person name="Garbe J."/>
            <person name="Badalamenti J.P."/>
            <person name="Herman A."/>
            <person name="Mangelson H."/>
            <person name="Liachko I."/>
            <person name="Sullivan S."/>
            <person name="Sone E.D."/>
            <person name="Koren S."/>
            <person name="Silverstein K.A.T."/>
            <person name="Beckman K.B."/>
            <person name="Gohl D.M."/>
        </authorList>
    </citation>
    <scope>NUCLEOTIDE SEQUENCE</scope>
    <source>
        <strain evidence="1">Duluth1</strain>
        <tissue evidence="1">Whole animal</tissue>
    </source>
</reference>
<accession>A0A9D4JK41</accession>
<dbReference type="Proteomes" id="UP000828390">
    <property type="component" value="Unassembled WGS sequence"/>
</dbReference>
<protein>
    <submittedName>
        <fullName evidence="1">Uncharacterized protein</fullName>
    </submittedName>
</protein>
<sequence>MGTTSGGFVNQASTVIPRPGRPLLLTSLYLEGSLSGMEIVRRQTVVSLHRRKMDGCSGCDSVEDGRGGPWAERQVRISRGWPYEDNGIVDG</sequence>
<reference evidence="1" key="2">
    <citation type="submission" date="2020-11" db="EMBL/GenBank/DDBJ databases">
        <authorList>
            <person name="McCartney M.A."/>
            <person name="Auch B."/>
            <person name="Kono T."/>
            <person name="Mallez S."/>
            <person name="Becker A."/>
            <person name="Gohl D.M."/>
            <person name="Silverstein K.A.T."/>
            <person name="Koren S."/>
            <person name="Bechman K.B."/>
            <person name="Herman A."/>
            <person name="Abrahante J.E."/>
            <person name="Garbe J."/>
        </authorList>
    </citation>
    <scope>NUCLEOTIDE SEQUENCE</scope>
    <source>
        <strain evidence="1">Duluth1</strain>
        <tissue evidence="1">Whole animal</tissue>
    </source>
</reference>
<gene>
    <name evidence="1" type="ORF">DPMN_141651</name>
</gene>
<evidence type="ECO:0000313" key="2">
    <source>
        <dbReference type="Proteomes" id="UP000828390"/>
    </source>
</evidence>
<keyword evidence="2" id="KW-1185">Reference proteome</keyword>
<proteinExistence type="predicted"/>
<name>A0A9D4JK41_DREPO</name>